<reference evidence="1" key="1">
    <citation type="submission" date="2011-08" db="EMBL/GenBank/DDBJ databases">
        <title>Complete sequence of chromosome of Streptomyces violaceusniger Tu 4113.</title>
        <authorList>
            <consortium name="US DOE Joint Genome Institute"/>
            <person name="Lucas S."/>
            <person name="Han J."/>
            <person name="Lapidus A."/>
            <person name="Cheng J.-F."/>
            <person name="Goodwin L."/>
            <person name="Pitluck S."/>
            <person name="Peters L."/>
            <person name="Ivanova N."/>
            <person name="Daligault H."/>
            <person name="Detter J.C."/>
            <person name="Han C."/>
            <person name="Tapia R."/>
            <person name="Land M."/>
            <person name="Hauser L."/>
            <person name="Kyrpides N."/>
            <person name="Ivanova N."/>
            <person name="Pagani I."/>
            <person name="Hagen A."/>
            <person name="Katz L."/>
            <person name="Fiedler H.-P."/>
            <person name="Keasling J."/>
            <person name="Fortman J."/>
            <person name="Woyke T."/>
        </authorList>
    </citation>
    <scope>NUCLEOTIDE SEQUENCE [LARGE SCALE GENOMIC DNA]</scope>
    <source>
        <strain evidence="1">Tu 4113</strain>
    </source>
</reference>
<evidence type="ECO:0000313" key="1">
    <source>
        <dbReference type="EMBL" id="AEM82877.1"/>
    </source>
</evidence>
<keyword evidence="2" id="KW-1185">Reference proteome</keyword>
<dbReference type="EMBL" id="CP002994">
    <property type="protein sequence ID" value="AEM82877.1"/>
    <property type="molecule type" value="Genomic_DNA"/>
</dbReference>
<dbReference type="AlphaFoldDB" id="G2NYY3"/>
<protein>
    <submittedName>
        <fullName evidence="1">Uncharacterized protein</fullName>
    </submittedName>
</protein>
<evidence type="ECO:0000313" key="2">
    <source>
        <dbReference type="Proteomes" id="UP000008703"/>
    </source>
</evidence>
<dbReference type="KEGG" id="svl:Strvi_3188"/>
<sequence>MDTTTGRVGIVIDVRETGIDLRGPTHGARAWTAKPEDLRIATREEITHAYLGKRSLDAQPSRRDVVMGRVRGRGHEVVPGVTVVRHDES</sequence>
<name>G2NYY3_STRV4</name>
<gene>
    <name evidence="1" type="ORF">Strvi_3188</name>
</gene>
<dbReference type="HOGENOM" id="CLU_2453481_0_0_11"/>
<organism evidence="1 2">
    <name type="scientific">Streptomyces violaceusniger (strain Tu 4113)</name>
    <dbReference type="NCBI Taxonomy" id="653045"/>
    <lineage>
        <taxon>Bacteria</taxon>
        <taxon>Bacillati</taxon>
        <taxon>Actinomycetota</taxon>
        <taxon>Actinomycetes</taxon>
        <taxon>Kitasatosporales</taxon>
        <taxon>Streptomycetaceae</taxon>
        <taxon>Streptomyces</taxon>
        <taxon>Streptomyces violaceusniger group</taxon>
    </lineage>
</organism>
<proteinExistence type="predicted"/>
<accession>G2NYY3</accession>
<dbReference type="Proteomes" id="UP000008703">
    <property type="component" value="Chromosome"/>
</dbReference>